<accession>A0A4P7PKI3</accession>
<dbReference type="Proteomes" id="UP000296468">
    <property type="component" value="Chromosome"/>
</dbReference>
<sequence>MAYDRNKCNQMLLQEYIEKHDKHSTMPPINETYGSSEFTWHWLLDYVTDAPRLSFENDPDGQKAEVNMSMAIVGGKNIALNDAGGFAQVNRISSFDPLDHPTLEVERVQLKDIQGGVTEDGEVLLDLGDPDYQGHHWQVSGDESEHECLAAGAFFKRKFREADRVRRTFTLGTLAQTSQAFMKPQSFRLRAIMEEGGASRGASNYGNGAIEMRIALDDDLQGGEPGEDWVYPLPSDRADLNAMMMFGSRFFMHGIIGKGTARAFNAPNAQFESRTDSRGFVEWLGVKYGTEGYLEIPPFEALIGTKKLTFHNYKLPIHLSADHRLTMTLFRDADGSLSLGVGMGSQDVRRLMVCTVNGVPFHCLMGLGLSATYRFSLDQASHRLKVKLGSFNSFVRYVPNLLLPLDVLSYMDTSAFRTGLGNLVALTAMQIFNGLEEIDVFTLNTLLLNAENAIQLKTADLTGEMLLFGSIGPGLDTFVIDPVEVLLSHGQAHQFRTLPATSRVKWTVEDLEGNAAGAGQMNADTGAYIAPSLAQISGTYKRIKVTATGPGNRHISRALITVVARTITLNPLIEVCNGSESGKPAESRTLSAHCMGGALRWRVEGGGRINEAADENGENTYYAPLKHAAPGPSFTLDKIIVTHTTTHQEQTTLMVLKHFVSAVVIYTDFEDLPANRVKLTCKLSGGTPPQPPMWGYIPEDAGTIDQDTGLFTVSQTTSSQFVLITVRIDLGWLQVDGFTILPLPLAPLAPKPAPEVLSNQTKCSSTTRTDTTCTDNLPIHS</sequence>
<feature type="compositionally biased region" description="Low complexity" evidence="1">
    <location>
        <begin position="761"/>
        <end position="775"/>
    </location>
</feature>
<dbReference type="AlphaFoldDB" id="A0A4P7PKI3"/>
<evidence type="ECO:0000313" key="2">
    <source>
        <dbReference type="EMBL" id="QBZ91331.1"/>
    </source>
</evidence>
<evidence type="ECO:0000313" key="3">
    <source>
        <dbReference type="Proteomes" id="UP000296468"/>
    </source>
</evidence>
<proteinExistence type="predicted"/>
<feature type="region of interest" description="Disordered" evidence="1">
    <location>
        <begin position="757"/>
        <end position="781"/>
    </location>
</feature>
<dbReference type="EMBL" id="CP035088">
    <property type="protein sequence ID" value="QBZ91331.1"/>
    <property type="molecule type" value="Genomic_DNA"/>
</dbReference>
<name>A0A4P7PKI3_9PSED</name>
<evidence type="ECO:0000256" key="1">
    <source>
        <dbReference type="SAM" id="MobiDB-lite"/>
    </source>
</evidence>
<protein>
    <submittedName>
        <fullName evidence="2">Uncharacterized protein</fullName>
    </submittedName>
</protein>
<gene>
    <name evidence="2" type="ORF">EPZ47_22415</name>
</gene>
<dbReference type="OrthoDB" id="6458179at2"/>
<dbReference type="KEGG" id="pvk:EPZ47_22415"/>
<reference evidence="2 3" key="1">
    <citation type="journal article" date="2019" name="Front. Microbiol.">
        <title>In silico and Genetic Analyses of Cyclic Lipopeptide Synthetic Gene Clusters in Pseudomonas sp. 11K1.</title>
        <authorList>
            <person name="Zhao H."/>
            <person name="Liu Y.P."/>
            <person name="Zhang L.Q."/>
        </authorList>
    </citation>
    <scope>NUCLEOTIDE SEQUENCE [LARGE SCALE GENOMIC DNA]</scope>
    <source>
        <strain evidence="2 3">11K1</strain>
    </source>
</reference>
<organism evidence="2 3">
    <name type="scientific">Pseudomonas viciae</name>
    <dbReference type="NCBI Taxonomy" id="2505979"/>
    <lineage>
        <taxon>Bacteria</taxon>
        <taxon>Pseudomonadati</taxon>
        <taxon>Pseudomonadota</taxon>
        <taxon>Gammaproteobacteria</taxon>
        <taxon>Pseudomonadales</taxon>
        <taxon>Pseudomonadaceae</taxon>
        <taxon>Pseudomonas</taxon>
    </lineage>
</organism>
<dbReference type="RefSeq" id="WP_135846729.1">
    <property type="nucleotide sequence ID" value="NZ_CP035088.1"/>
</dbReference>